<organism evidence="2 3">
    <name type="scientific">Colletotrichum plurivorum</name>
    <dbReference type="NCBI Taxonomy" id="2175906"/>
    <lineage>
        <taxon>Eukaryota</taxon>
        <taxon>Fungi</taxon>
        <taxon>Dikarya</taxon>
        <taxon>Ascomycota</taxon>
        <taxon>Pezizomycotina</taxon>
        <taxon>Sordariomycetes</taxon>
        <taxon>Hypocreomycetidae</taxon>
        <taxon>Glomerellales</taxon>
        <taxon>Glomerellaceae</taxon>
        <taxon>Colletotrichum</taxon>
        <taxon>Colletotrichum orchidearum species complex</taxon>
    </lineage>
</organism>
<name>A0A8H6K0Y4_9PEZI</name>
<dbReference type="EMBL" id="WIGO01000228">
    <property type="protein sequence ID" value="KAF6822772.1"/>
    <property type="molecule type" value="Genomic_DNA"/>
</dbReference>
<proteinExistence type="predicted"/>
<evidence type="ECO:0000313" key="3">
    <source>
        <dbReference type="Proteomes" id="UP000654918"/>
    </source>
</evidence>
<reference evidence="2" key="1">
    <citation type="journal article" date="2020" name="Phytopathology">
        <title>Genome Sequence Resources of Colletotrichum truncatum, C. plurivorum, C. musicola, and C. sojae: Four Species Pathogenic to Soybean (Glycine max).</title>
        <authorList>
            <person name="Rogerio F."/>
            <person name="Boufleur T.R."/>
            <person name="Ciampi-Guillardi M."/>
            <person name="Sukno S.A."/>
            <person name="Thon M.R."/>
            <person name="Massola Junior N.S."/>
            <person name="Baroncelli R."/>
        </authorList>
    </citation>
    <scope>NUCLEOTIDE SEQUENCE</scope>
    <source>
        <strain evidence="2">LFN00145</strain>
    </source>
</reference>
<keyword evidence="3" id="KW-1185">Reference proteome</keyword>
<comment type="caution">
    <text evidence="2">The sequence shown here is derived from an EMBL/GenBank/DDBJ whole genome shotgun (WGS) entry which is preliminary data.</text>
</comment>
<protein>
    <submittedName>
        <fullName evidence="2">Uncharacterized protein</fullName>
    </submittedName>
</protein>
<sequence>MCKKVFALQRCLHQDEGGCDQYYAEHVADEHCGGSMHGGLPRLPGHCPVVWGVFESEISARINRHTFYDRIRKGPCPTCLHTAELRHLREEAERERRGEFSERVKGLIKAEKDRADAKEGAFMHRVYNEMWDAARKLAAALADRAAIVWTGIEASVYEAFGAHCLAHPDVLGLVYSLADARRQMVVHGKALSREMATVLVGANAEQWNEIVEDAEVKVNVRANTGVGRLSAVMDANLVRELEKEVEKKVERRLKEEAFIAANQQWRGEKRDIEEAEIITPEEPQEEEEEEEDTDDSYAADEEFFNKIVELEGLNLAEEQ</sequence>
<gene>
    <name evidence="2" type="ORF">CPLU01_11812</name>
</gene>
<dbReference type="Proteomes" id="UP000654918">
    <property type="component" value="Unassembled WGS sequence"/>
</dbReference>
<evidence type="ECO:0000313" key="2">
    <source>
        <dbReference type="EMBL" id="KAF6822772.1"/>
    </source>
</evidence>
<evidence type="ECO:0000256" key="1">
    <source>
        <dbReference type="SAM" id="MobiDB-lite"/>
    </source>
</evidence>
<dbReference type="AlphaFoldDB" id="A0A8H6K0Y4"/>
<feature type="region of interest" description="Disordered" evidence="1">
    <location>
        <begin position="270"/>
        <end position="299"/>
    </location>
</feature>
<feature type="compositionally biased region" description="Acidic residues" evidence="1">
    <location>
        <begin position="282"/>
        <end position="299"/>
    </location>
</feature>
<accession>A0A8H6K0Y4</accession>